<feature type="transmembrane region" description="Helical" evidence="10">
    <location>
        <begin position="225"/>
        <end position="246"/>
    </location>
</feature>
<dbReference type="Pfam" id="PF00001">
    <property type="entry name" value="7tm_1"/>
    <property type="match status" value="1"/>
</dbReference>
<dbReference type="PANTHER" id="PTHR24249:SF411">
    <property type="entry name" value="G-PROTEIN COUPLED RECEPTORS FAMILY 1 PROFILE DOMAIN-CONTAINING PROTEIN"/>
    <property type="match status" value="1"/>
</dbReference>
<organism evidence="12 13">
    <name type="scientific">Stichopus japonicus</name>
    <name type="common">Sea cucumber</name>
    <dbReference type="NCBI Taxonomy" id="307972"/>
    <lineage>
        <taxon>Eukaryota</taxon>
        <taxon>Metazoa</taxon>
        <taxon>Echinodermata</taxon>
        <taxon>Eleutherozoa</taxon>
        <taxon>Echinozoa</taxon>
        <taxon>Holothuroidea</taxon>
        <taxon>Aspidochirotacea</taxon>
        <taxon>Aspidochirotida</taxon>
        <taxon>Stichopodidae</taxon>
        <taxon>Apostichopus</taxon>
    </lineage>
</organism>
<keyword evidence="4 10" id="KW-1133">Transmembrane helix</keyword>
<evidence type="ECO:0000313" key="12">
    <source>
        <dbReference type="EMBL" id="PIK38143.1"/>
    </source>
</evidence>
<evidence type="ECO:0000256" key="2">
    <source>
        <dbReference type="ARBA" id="ARBA00022475"/>
    </source>
</evidence>
<evidence type="ECO:0000256" key="3">
    <source>
        <dbReference type="ARBA" id="ARBA00022692"/>
    </source>
</evidence>
<dbReference type="InterPro" id="IPR000276">
    <property type="entry name" value="GPCR_Rhodpsn"/>
</dbReference>
<feature type="domain" description="G-protein coupled receptors family 1 profile" evidence="11">
    <location>
        <begin position="22"/>
        <end position="275"/>
    </location>
</feature>
<dbReference type="GO" id="GO:0005886">
    <property type="term" value="C:plasma membrane"/>
    <property type="evidence" value="ECO:0007669"/>
    <property type="project" value="UniProtKB-SubCell"/>
</dbReference>
<feature type="transmembrane region" description="Helical" evidence="10">
    <location>
        <begin position="165"/>
        <end position="193"/>
    </location>
</feature>
<dbReference type="EMBL" id="MRZV01001399">
    <property type="protein sequence ID" value="PIK38143.1"/>
    <property type="molecule type" value="Genomic_DNA"/>
</dbReference>
<protein>
    <recommendedName>
        <fullName evidence="11">G-protein coupled receptors family 1 profile domain-containing protein</fullName>
    </recommendedName>
</protein>
<dbReference type="AlphaFoldDB" id="A0A2G8JQZ0"/>
<feature type="transmembrane region" description="Helical" evidence="10">
    <location>
        <begin position="252"/>
        <end position="277"/>
    </location>
</feature>
<evidence type="ECO:0000256" key="4">
    <source>
        <dbReference type="ARBA" id="ARBA00022989"/>
    </source>
</evidence>
<feature type="transmembrane region" description="Helical" evidence="10">
    <location>
        <begin position="119"/>
        <end position="142"/>
    </location>
</feature>
<proteinExistence type="inferred from homology"/>
<evidence type="ECO:0000256" key="8">
    <source>
        <dbReference type="ARBA" id="ARBA00023224"/>
    </source>
</evidence>
<dbReference type="PROSITE" id="PS50262">
    <property type="entry name" value="G_PROTEIN_RECEP_F1_2"/>
    <property type="match status" value="1"/>
</dbReference>
<keyword evidence="6 10" id="KW-0472">Membrane</keyword>
<keyword evidence="8 9" id="KW-0807">Transducer</keyword>
<feature type="transmembrane region" description="Helical" evidence="10">
    <location>
        <begin position="47"/>
        <end position="67"/>
    </location>
</feature>
<dbReference type="STRING" id="307972.A0A2G8JQZ0"/>
<dbReference type="InterPro" id="IPR050569">
    <property type="entry name" value="TAAR"/>
</dbReference>
<comment type="caution">
    <text evidence="12">The sequence shown here is derived from an EMBL/GenBank/DDBJ whole genome shotgun (WGS) entry which is preliminary data.</text>
</comment>
<keyword evidence="7 9" id="KW-0675">Receptor</keyword>
<dbReference type="Proteomes" id="UP000230750">
    <property type="component" value="Unassembled WGS sequence"/>
</dbReference>
<comment type="similarity">
    <text evidence="9">Belongs to the G-protein coupled receptor 1 family.</text>
</comment>
<dbReference type="CDD" id="cd00637">
    <property type="entry name" value="7tm_classA_rhodopsin-like"/>
    <property type="match status" value="1"/>
</dbReference>
<evidence type="ECO:0000313" key="13">
    <source>
        <dbReference type="Proteomes" id="UP000230750"/>
    </source>
</evidence>
<reference evidence="12 13" key="1">
    <citation type="journal article" date="2017" name="PLoS Biol.">
        <title>The sea cucumber genome provides insights into morphological evolution and visceral regeneration.</title>
        <authorList>
            <person name="Zhang X."/>
            <person name="Sun L."/>
            <person name="Yuan J."/>
            <person name="Sun Y."/>
            <person name="Gao Y."/>
            <person name="Zhang L."/>
            <person name="Li S."/>
            <person name="Dai H."/>
            <person name="Hamel J.F."/>
            <person name="Liu C."/>
            <person name="Yu Y."/>
            <person name="Liu S."/>
            <person name="Lin W."/>
            <person name="Guo K."/>
            <person name="Jin S."/>
            <person name="Xu P."/>
            <person name="Storey K.B."/>
            <person name="Huan P."/>
            <person name="Zhang T."/>
            <person name="Zhou Y."/>
            <person name="Zhang J."/>
            <person name="Lin C."/>
            <person name="Li X."/>
            <person name="Xing L."/>
            <person name="Huo D."/>
            <person name="Sun M."/>
            <person name="Wang L."/>
            <person name="Mercier A."/>
            <person name="Li F."/>
            <person name="Yang H."/>
            <person name="Xiang J."/>
        </authorList>
    </citation>
    <scope>NUCLEOTIDE SEQUENCE [LARGE SCALE GENOMIC DNA]</scope>
    <source>
        <strain evidence="12">Shaxun</strain>
        <tissue evidence="12">Muscle</tissue>
    </source>
</reference>
<dbReference type="SUPFAM" id="SSF81321">
    <property type="entry name" value="Family A G protein-coupled receptor-like"/>
    <property type="match status" value="1"/>
</dbReference>
<dbReference type="OrthoDB" id="10559051at2759"/>
<keyword evidence="13" id="KW-1185">Reference proteome</keyword>
<evidence type="ECO:0000256" key="6">
    <source>
        <dbReference type="ARBA" id="ARBA00023136"/>
    </source>
</evidence>
<feature type="transmembrane region" description="Helical" evidence="10">
    <location>
        <begin position="6"/>
        <end position="26"/>
    </location>
</feature>
<evidence type="ECO:0000256" key="9">
    <source>
        <dbReference type="RuleBase" id="RU000688"/>
    </source>
</evidence>
<comment type="subcellular location">
    <subcellularLocation>
        <location evidence="1">Cell membrane</location>
        <topology evidence="1">Multi-pass membrane protein</topology>
    </subcellularLocation>
</comment>
<dbReference type="InterPro" id="IPR017452">
    <property type="entry name" value="GPCR_Rhodpsn_7TM"/>
</dbReference>
<accession>A0A2G8JQZ0</accession>
<keyword evidence="2" id="KW-1003">Cell membrane</keyword>
<gene>
    <name evidence="12" type="ORF">BSL78_25028</name>
</gene>
<name>A0A2G8JQZ0_STIJA</name>
<keyword evidence="3 9" id="KW-0812">Transmembrane</keyword>
<dbReference type="GO" id="GO:0004930">
    <property type="term" value="F:G protein-coupled receptor activity"/>
    <property type="evidence" value="ECO:0007669"/>
    <property type="project" value="UniProtKB-KW"/>
</dbReference>
<sequence>MELTQFYAYDLVILVGCLAVPVNVYAFRILHKYPKIMGGITCVFHKALAITDLMTGFSCISFCTRIIVKDSPFVVMIITMVTTSFTLSSVLLLGTICLDRFVAIRHPLLHFVFFTRRKARIYAASVIMASCVLMAMHTALAFDGGANYKLKEVATGSATDSRRQIMYIVTAILFLLTVTSVTALNIALLITLLRYSRRQSFLRSQRVLHAVTPTTKTSVRVAKTVLVMTAVFYIVFIPAIACMGLVCYGLEINVLIIHLSFVLMQLHCVLNPFIYLVMNPAFRKVALTTPC</sequence>
<evidence type="ECO:0000256" key="5">
    <source>
        <dbReference type="ARBA" id="ARBA00023040"/>
    </source>
</evidence>
<keyword evidence="5 9" id="KW-0297">G-protein coupled receptor</keyword>
<evidence type="ECO:0000259" key="11">
    <source>
        <dbReference type="PROSITE" id="PS50262"/>
    </source>
</evidence>
<dbReference type="Gene3D" id="1.20.1070.10">
    <property type="entry name" value="Rhodopsin 7-helix transmembrane proteins"/>
    <property type="match status" value="1"/>
</dbReference>
<evidence type="ECO:0000256" key="10">
    <source>
        <dbReference type="SAM" id="Phobius"/>
    </source>
</evidence>
<dbReference type="PROSITE" id="PS00237">
    <property type="entry name" value="G_PROTEIN_RECEP_F1_1"/>
    <property type="match status" value="1"/>
</dbReference>
<dbReference type="PANTHER" id="PTHR24249">
    <property type="entry name" value="HISTAMINE RECEPTOR-RELATED G-PROTEIN COUPLED RECEPTOR"/>
    <property type="match status" value="1"/>
</dbReference>
<dbReference type="PRINTS" id="PR00237">
    <property type="entry name" value="GPCRRHODOPSN"/>
</dbReference>
<feature type="transmembrane region" description="Helical" evidence="10">
    <location>
        <begin position="73"/>
        <end position="98"/>
    </location>
</feature>
<evidence type="ECO:0000256" key="7">
    <source>
        <dbReference type="ARBA" id="ARBA00023170"/>
    </source>
</evidence>
<evidence type="ECO:0000256" key="1">
    <source>
        <dbReference type="ARBA" id="ARBA00004651"/>
    </source>
</evidence>